<name>A0A5H2Q1Z7_RALSL</name>
<gene>
    <name evidence="1" type="ORF">C2L97_16685</name>
</gene>
<evidence type="ECO:0000313" key="1">
    <source>
        <dbReference type="EMBL" id="AYB57707.1"/>
    </source>
</evidence>
<reference evidence="1" key="1">
    <citation type="submission" date="2018-01" db="EMBL/GenBank/DDBJ databases">
        <title>Complete Genome Sequence of three strains from Ralstonia solanacearum ecotype Moko sequevar IIA-53 from Brazil.</title>
        <authorList>
            <person name="Silva J.R."/>
            <person name="Albuquerque G.M.R."/>
            <person name="Pais A.K.L."/>
            <person name="Silva A.M.F."/>
            <person name="Boiteux M.E.N.F."/>
            <person name="Souza E.B."/>
            <person name="Mariano R.L.R."/>
        </authorList>
    </citation>
    <scope>NUCLEOTIDE SEQUENCE [LARGE SCALE GENOMIC DNA]</scope>
    <source>
        <strain evidence="1">SFC</strain>
        <plasmid evidence="1">unnamed</plasmid>
    </source>
</reference>
<accession>A0A5H2Q1Z7</accession>
<sequence>MTNDDLVKLAALYSHWIIADSVRVVLRQKTTTLEQEERTKKEYGAEYVPFGEHASMIYRMQVWYSLLYVAVEGYRELGKKYEPLEEVLARGEYVDLLRRYRNATFYFQADPLSEKLIAFLEKEDSEVWIHDLNKQLEAFLRHALPIKETMERVKKNGPPKIPDGTKLSTRLRIGKKQA</sequence>
<keyword evidence="1" id="KW-0614">Plasmid</keyword>
<dbReference type="EMBL" id="CP026093">
    <property type="protein sequence ID" value="AYB57707.1"/>
    <property type="molecule type" value="Genomic_DNA"/>
</dbReference>
<dbReference type="AlphaFoldDB" id="A0A5H2Q1Z7"/>
<protein>
    <submittedName>
        <fullName evidence="1">Uncharacterized protein</fullName>
    </submittedName>
</protein>
<geneLocation type="plasmid" evidence="1">
    <name>unnamed</name>
</geneLocation>
<organism evidence="1">
    <name type="scientific">Ralstonia solanacearum</name>
    <name type="common">Pseudomonas solanacearum</name>
    <dbReference type="NCBI Taxonomy" id="305"/>
    <lineage>
        <taxon>Bacteria</taxon>
        <taxon>Pseudomonadati</taxon>
        <taxon>Pseudomonadota</taxon>
        <taxon>Betaproteobacteria</taxon>
        <taxon>Burkholderiales</taxon>
        <taxon>Burkholderiaceae</taxon>
        <taxon>Ralstonia</taxon>
        <taxon>Ralstonia solanacearum species complex</taxon>
    </lineage>
</organism>
<dbReference type="RefSeq" id="WP_014618382.1">
    <property type="nucleotide sequence ID" value="NZ_CDLZ01000001.1"/>
</dbReference>
<proteinExistence type="predicted"/>